<dbReference type="InterPro" id="IPR014001">
    <property type="entry name" value="Helicase_ATP-bd"/>
</dbReference>
<protein>
    <recommendedName>
        <fullName evidence="1">RNA helicase</fullName>
        <ecNumber evidence="1">3.6.4.13</ecNumber>
    </recommendedName>
</protein>
<dbReference type="PANTHER" id="PTHR47963:SF3">
    <property type="entry name" value="DEAD-BOX ATP-DEPENDENT RNA HELICASE 47, MITOCHONDRIAL"/>
    <property type="match status" value="1"/>
</dbReference>
<keyword evidence="10" id="KW-1185">Reference proteome</keyword>
<evidence type="ECO:0000313" key="9">
    <source>
        <dbReference type="EMBL" id="KAG6788353.1"/>
    </source>
</evidence>
<gene>
    <name evidence="9" type="ORF">POTOM_004418</name>
</gene>
<evidence type="ECO:0000256" key="4">
    <source>
        <dbReference type="ARBA" id="ARBA00022806"/>
    </source>
</evidence>
<dbReference type="GO" id="GO:0016787">
    <property type="term" value="F:hydrolase activity"/>
    <property type="evidence" value="ECO:0007669"/>
    <property type="project" value="UniProtKB-KW"/>
</dbReference>
<dbReference type="GO" id="GO:0005524">
    <property type="term" value="F:ATP binding"/>
    <property type="evidence" value="ECO:0007669"/>
    <property type="project" value="UniProtKB-KW"/>
</dbReference>
<evidence type="ECO:0000259" key="8">
    <source>
        <dbReference type="PROSITE" id="PS51194"/>
    </source>
</evidence>
<dbReference type="Pfam" id="PF00271">
    <property type="entry name" value="Helicase_C"/>
    <property type="match status" value="1"/>
</dbReference>
<reference evidence="9" key="1">
    <citation type="journal article" date="2020" name="bioRxiv">
        <title>Hybrid origin of Populus tomentosa Carr. identified through genome sequencing and phylogenomic analysis.</title>
        <authorList>
            <person name="An X."/>
            <person name="Gao K."/>
            <person name="Chen Z."/>
            <person name="Li J."/>
            <person name="Yang X."/>
            <person name="Yang X."/>
            <person name="Zhou J."/>
            <person name="Guo T."/>
            <person name="Zhao T."/>
            <person name="Huang S."/>
            <person name="Miao D."/>
            <person name="Khan W.U."/>
            <person name="Rao P."/>
            <person name="Ye M."/>
            <person name="Lei B."/>
            <person name="Liao W."/>
            <person name="Wang J."/>
            <person name="Ji L."/>
            <person name="Li Y."/>
            <person name="Guo B."/>
            <person name="Mustafa N.S."/>
            <person name="Li S."/>
            <person name="Yun Q."/>
            <person name="Keller S.R."/>
            <person name="Mao J."/>
            <person name="Zhang R."/>
            <person name="Strauss S.H."/>
        </authorList>
    </citation>
    <scope>NUCLEOTIDE SEQUENCE</scope>
    <source>
        <strain evidence="9">GM15</strain>
        <tissue evidence="9">Leaf</tissue>
    </source>
</reference>
<dbReference type="Proteomes" id="UP000886885">
    <property type="component" value="Chromosome 1D"/>
</dbReference>
<dbReference type="InterPro" id="IPR001650">
    <property type="entry name" value="Helicase_C-like"/>
</dbReference>
<dbReference type="PROSITE" id="PS51194">
    <property type="entry name" value="HELICASE_CTER"/>
    <property type="match status" value="1"/>
</dbReference>
<dbReference type="PROSITE" id="PS51192">
    <property type="entry name" value="HELICASE_ATP_BIND_1"/>
    <property type="match status" value="1"/>
</dbReference>
<dbReference type="EMBL" id="JAAWWB010000002">
    <property type="protein sequence ID" value="KAG6788353.1"/>
    <property type="molecule type" value="Genomic_DNA"/>
</dbReference>
<dbReference type="InterPro" id="IPR011545">
    <property type="entry name" value="DEAD/DEAH_box_helicase_dom"/>
</dbReference>
<dbReference type="GO" id="GO:0003723">
    <property type="term" value="F:RNA binding"/>
    <property type="evidence" value="ECO:0007669"/>
    <property type="project" value="TreeGrafter"/>
</dbReference>
<evidence type="ECO:0000313" key="10">
    <source>
        <dbReference type="Proteomes" id="UP000886885"/>
    </source>
</evidence>
<evidence type="ECO:0000256" key="1">
    <source>
        <dbReference type="ARBA" id="ARBA00012552"/>
    </source>
</evidence>
<accession>A0A8X8AF37</accession>
<dbReference type="PANTHER" id="PTHR47963">
    <property type="entry name" value="DEAD-BOX ATP-DEPENDENT RNA HELICASE 47, MITOCHONDRIAL"/>
    <property type="match status" value="1"/>
</dbReference>
<keyword evidence="5" id="KW-0067">ATP-binding</keyword>
<feature type="domain" description="Helicase ATP-binding" evidence="7">
    <location>
        <begin position="1"/>
        <end position="121"/>
    </location>
</feature>
<evidence type="ECO:0000259" key="7">
    <source>
        <dbReference type="PROSITE" id="PS51192"/>
    </source>
</evidence>
<dbReference type="OrthoDB" id="10256233at2759"/>
<comment type="catalytic activity">
    <reaction evidence="6">
        <text>ATP + H2O = ADP + phosphate + H(+)</text>
        <dbReference type="Rhea" id="RHEA:13065"/>
        <dbReference type="ChEBI" id="CHEBI:15377"/>
        <dbReference type="ChEBI" id="CHEBI:15378"/>
        <dbReference type="ChEBI" id="CHEBI:30616"/>
        <dbReference type="ChEBI" id="CHEBI:43474"/>
        <dbReference type="ChEBI" id="CHEBI:456216"/>
        <dbReference type="EC" id="3.6.4.13"/>
    </reaction>
</comment>
<feature type="domain" description="Helicase C-terminal" evidence="8">
    <location>
        <begin position="129"/>
        <end position="273"/>
    </location>
</feature>
<comment type="caution">
    <text evidence="9">The sequence shown here is derived from an EMBL/GenBank/DDBJ whole genome shotgun (WGS) entry which is preliminary data.</text>
</comment>
<dbReference type="InterPro" id="IPR050547">
    <property type="entry name" value="DEAD_box_RNA_helicases"/>
</dbReference>
<name>A0A8X8AF37_POPTO</name>
<evidence type="ECO:0000256" key="6">
    <source>
        <dbReference type="ARBA" id="ARBA00047984"/>
    </source>
</evidence>
<dbReference type="CDD" id="cd18787">
    <property type="entry name" value="SF2_C_DEAD"/>
    <property type="match status" value="1"/>
</dbReference>
<sequence length="317" mass="35027">MQIVREIEKLLGPDNKRVVQQLVGGANRSKQEEALKKNKPLIVVVTRRIAKISAAGKLHTHGCRYLVLDEIDELLSFHFQEDMHWILEHVGSRSGADPRGQKSPLARRADRQTLMVSATVPFSVHKVDTLRRCVHALEAQSVIAFMNHTRQLKDAVSKLEARGMNAAGLHADLGKLGRSTILKKFKSGQVRVLVTNELAARGSDVPECDLVVNLDLPTDSIHYAHRAGRTVRLGRKGPVLTICGEPEVFVVKKLQKLLGVSIPDASLQRASLLSLKSGETCGGLKVMDRLLILSFDFTCFHQDNGYILGHSQSLLFS</sequence>
<dbReference type="AlphaFoldDB" id="A0A8X8AF37"/>
<keyword evidence="3" id="KW-0378">Hydrolase</keyword>
<evidence type="ECO:0000256" key="5">
    <source>
        <dbReference type="ARBA" id="ARBA00022840"/>
    </source>
</evidence>
<keyword evidence="2" id="KW-0547">Nucleotide-binding</keyword>
<dbReference type="GO" id="GO:0003724">
    <property type="term" value="F:RNA helicase activity"/>
    <property type="evidence" value="ECO:0007669"/>
    <property type="project" value="UniProtKB-EC"/>
</dbReference>
<dbReference type="Pfam" id="PF00270">
    <property type="entry name" value="DEAD"/>
    <property type="match status" value="1"/>
</dbReference>
<proteinExistence type="predicted"/>
<evidence type="ECO:0000256" key="2">
    <source>
        <dbReference type="ARBA" id="ARBA00022741"/>
    </source>
</evidence>
<dbReference type="SMART" id="SM00490">
    <property type="entry name" value="HELICc"/>
    <property type="match status" value="1"/>
</dbReference>
<keyword evidence="4" id="KW-0347">Helicase</keyword>
<dbReference type="EC" id="3.6.4.13" evidence="1"/>
<organism evidence="9 10">
    <name type="scientific">Populus tomentosa</name>
    <name type="common">Chinese white poplar</name>
    <dbReference type="NCBI Taxonomy" id="118781"/>
    <lineage>
        <taxon>Eukaryota</taxon>
        <taxon>Viridiplantae</taxon>
        <taxon>Streptophyta</taxon>
        <taxon>Embryophyta</taxon>
        <taxon>Tracheophyta</taxon>
        <taxon>Spermatophyta</taxon>
        <taxon>Magnoliopsida</taxon>
        <taxon>eudicotyledons</taxon>
        <taxon>Gunneridae</taxon>
        <taxon>Pentapetalae</taxon>
        <taxon>rosids</taxon>
        <taxon>fabids</taxon>
        <taxon>Malpighiales</taxon>
        <taxon>Salicaceae</taxon>
        <taxon>Saliceae</taxon>
        <taxon>Populus</taxon>
    </lineage>
</organism>
<evidence type="ECO:0000256" key="3">
    <source>
        <dbReference type="ARBA" id="ARBA00022801"/>
    </source>
</evidence>